<dbReference type="SUPFAM" id="SSF52540">
    <property type="entry name" value="P-loop containing nucleoside triphosphate hydrolases"/>
    <property type="match status" value="1"/>
</dbReference>
<dbReference type="RefSeq" id="WP_348952706.1">
    <property type="nucleotide sequence ID" value="NZ_JBDZYD010000007.1"/>
</dbReference>
<dbReference type="EMBL" id="JBDZYD010000010">
    <property type="protein sequence ID" value="MEQ0562602.1"/>
    <property type="molecule type" value="Genomic_DNA"/>
</dbReference>
<comment type="similarity">
    <text evidence="1">Belongs to the AfsR/DnrI/RedD regulatory family.</text>
</comment>
<accession>A0ABV0LHN9</accession>
<evidence type="ECO:0000256" key="4">
    <source>
        <dbReference type="SAM" id="Coils"/>
    </source>
</evidence>
<dbReference type="Pfam" id="PF00486">
    <property type="entry name" value="Trans_reg_C"/>
    <property type="match status" value="1"/>
</dbReference>
<dbReference type="SUPFAM" id="SSF46894">
    <property type="entry name" value="C-terminal effector domain of the bipartite response regulators"/>
    <property type="match status" value="1"/>
</dbReference>
<feature type="domain" description="OmpR/PhoB-type" evidence="5">
    <location>
        <begin position="1"/>
        <end position="91"/>
    </location>
</feature>
<evidence type="ECO:0000259" key="5">
    <source>
        <dbReference type="PROSITE" id="PS51755"/>
    </source>
</evidence>
<dbReference type="SUPFAM" id="SSF48452">
    <property type="entry name" value="TPR-like"/>
    <property type="match status" value="2"/>
</dbReference>
<dbReference type="Gene3D" id="1.10.10.10">
    <property type="entry name" value="Winged helix-like DNA-binding domain superfamily/Winged helix DNA-binding domain"/>
    <property type="match status" value="1"/>
</dbReference>
<dbReference type="PANTHER" id="PTHR47691:SF3">
    <property type="entry name" value="HTH-TYPE TRANSCRIPTIONAL REGULATOR RV0890C-RELATED"/>
    <property type="match status" value="1"/>
</dbReference>
<evidence type="ECO:0000256" key="2">
    <source>
        <dbReference type="ARBA" id="ARBA00023125"/>
    </source>
</evidence>
<dbReference type="CDD" id="cd15831">
    <property type="entry name" value="BTAD"/>
    <property type="match status" value="1"/>
</dbReference>
<evidence type="ECO:0000256" key="1">
    <source>
        <dbReference type="ARBA" id="ARBA00005820"/>
    </source>
</evidence>
<dbReference type="InterPro" id="IPR049945">
    <property type="entry name" value="AAA_22"/>
</dbReference>
<evidence type="ECO:0000313" key="7">
    <source>
        <dbReference type="EMBL" id="MEQ0562602.1"/>
    </source>
</evidence>
<evidence type="ECO:0000256" key="3">
    <source>
        <dbReference type="PROSITE-ProRule" id="PRU01091"/>
    </source>
</evidence>
<dbReference type="Proteomes" id="UP001440984">
    <property type="component" value="Unassembled WGS sequence"/>
</dbReference>
<dbReference type="InterPro" id="IPR016032">
    <property type="entry name" value="Sig_transdc_resp-reg_C-effctor"/>
</dbReference>
<dbReference type="Gene3D" id="1.25.40.10">
    <property type="entry name" value="Tetratricopeptide repeat domain"/>
    <property type="match status" value="2"/>
</dbReference>
<keyword evidence="8" id="KW-1185">Reference proteome</keyword>
<dbReference type="PANTHER" id="PTHR47691">
    <property type="entry name" value="REGULATOR-RELATED"/>
    <property type="match status" value="1"/>
</dbReference>
<protein>
    <submittedName>
        <fullName evidence="6">BTAD domain-containing putative transcriptional regulator</fullName>
    </submittedName>
</protein>
<dbReference type="InterPro" id="IPR011990">
    <property type="entry name" value="TPR-like_helical_dom_sf"/>
</dbReference>
<dbReference type="InterPro" id="IPR036388">
    <property type="entry name" value="WH-like_DNA-bd_sf"/>
</dbReference>
<dbReference type="SMART" id="SM01043">
    <property type="entry name" value="BTAD"/>
    <property type="match status" value="1"/>
</dbReference>
<comment type="caution">
    <text evidence="6">The sequence shown here is derived from an EMBL/GenBank/DDBJ whole genome shotgun (WGS) entry which is preliminary data.</text>
</comment>
<feature type="coiled-coil region" evidence="4">
    <location>
        <begin position="758"/>
        <end position="785"/>
    </location>
</feature>
<dbReference type="PRINTS" id="PR00364">
    <property type="entry name" value="DISEASERSIST"/>
</dbReference>
<feature type="DNA-binding region" description="OmpR/PhoB-type" evidence="3">
    <location>
        <begin position="1"/>
        <end position="91"/>
    </location>
</feature>
<dbReference type="PROSITE" id="PS51755">
    <property type="entry name" value="OMPR_PHOB"/>
    <property type="match status" value="1"/>
</dbReference>
<dbReference type="Pfam" id="PF03704">
    <property type="entry name" value="BTAD"/>
    <property type="match status" value="1"/>
</dbReference>
<dbReference type="Pfam" id="PF13401">
    <property type="entry name" value="AAA_22"/>
    <property type="match status" value="1"/>
</dbReference>
<dbReference type="EMBL" id="JBDZYD010000007">
    <property type="protein sequence ID" value="MEQ0561474.1"/>
    <property type="molecule type" value="Genomic_DNA"/>
</dbReference>
<reference evidence="6 8" key="1">
    <citation type="submission" date="2024-05" db="EMBL/GenBank/DDBJ databases">
        <authorList>
            <person name="Zhao H."/>
            <person name="Xu Y."/>
            <person name="Lin S."/>
            <person name="Spain J.C."/>
            <person name="Zhou N.-Y."/>
        </authorList>
    </citation>
    <scope>NUCLEOTIDE SEQUENCE [LARGE SCALE GENOMIC DNA]</scope>
    <source>
        <strain evidence="6 8">NEAU-NG30</strain>
    </source>
</reference>
<dbReference type="InterPro" id="IPR001867">
    <property type="entry name" value="OmpR/PhoB-type_DNA-bd"/>
</dbReference>
<sequence>MRFGVLGAVAAWHPDGTQVALGGPRSRTLLALLALDAGRFVPAERLIDGMYGEYPPDGAANALQSQVSRLRTTVKDLAPVEFAAAGYRLAVEPDEVDALLFGRLAREGRALLKDGEHARAARVLGEALALWRGPAFSDLTGVPAAAARLEELRADAVDDHVEARLALGQAEDVIPGLRDTVAAQPLRERPRAQLVRALHAAGRPADALAAFEDARRTLADELGADPGPELAEAHLAVLRGEGEKPVLPALPAQLTSFVGRDAELRQVADLLGRARLVTLTGPGGTGKTRLAIEAAAAQAGPVAFAELAPHGGADVPGAVLAALGLRESARGGPQDPVERLVSALRDRPVLLVLDNCEHVVDVVARLAARLLAACAGLRVLATSREPLGITGEQLAPVPRLAVPPPGTPAAEAGTFAAIRLFADRAAASDPAFTLDETTIGDVQHVCAALDGLPLALELAAARVRTLPPGEIAARLDDRFGLLARGSRTAEARHRSLRGVVEWSWDLLTGEERELARRLTVFAGGATLAAAAEVCGAVDGLLPELADKSLVEAAGGRFRMLETIRAFGAEKLAEAGETEAVHRAHAEYFLRFAEEADPMLRTAAQLTWLERFDAEYDNILAALRWATEHDVQLALRMVPLLAMYWWMRGRRFEGAGLSLAVVRRCPPDLQQEYAEEFLICVLGALSGPPHESLEQYLPLVRRFAADADFSPRNPMLVMLLGVVAGPPGDDDELLTRGEGLLKHGDAWAWALLPTGAGLRAMMRAELAEAEENLREGAAQFRALGERWGLSMALDHLSQLLTWRGEHGAALPMMDEALGLMQEIGAADDAADLIGRRAWTRLLAGDRAGARADYELAASMARRTGMPETRAAAYLGLATLARLSGDLAACRELCERALAECAGGSFAAESVRAHAMIALGRLALAEGRPREAAALHREAMLTGHRWHAADVVAFALEALAEVAEPEQAAVLLGAAVAVRGTAIAGDPDVAAVRTRLQASLGDGFERAYAAGRSMPPRKALTTAGLPD</sequence>
<organism evidence="6 8">
    <name type="scientific">Amycolatopsis melonis</name>
    <dbReference type="NCBI Taxonomy" id="3156488"/>
    <lineage>
        <taxon>Bacteria</taxon>
        <taxon>Bacillati</taxon>
        <taxon>Actinomycetota</taxon>
        <taxon>Actinomycetes</taxon>
        <taxon>Pseudonocardiales</taxon>
        <taxon>Pseudonocardiaceae</taxon>
        <taxon>Amycolatopsis</taxon>
    </lineage>
</organism>
<evidence type="ECO:0000313" key="8">
    <source>
        <dbReference type="Proteomes" id="UP001440984"/>
    </source>
</evidence>
<dbReference type="SMART" id="SM00862">
    <property type="entry name" value="Trans_reg_C"/>
    <property type="match status" value="1"/>
</dbReference>
<proteinExistence type="inferred from homology"/>
<name>A0ABV0LHN9_9PSEU</name>
<keyword evidence="2 3" id="KW-0238">DNA-binding</keyword>
<gene>
    <name evidence="6" type="ORF">ABJI51_20505</name>
    <name evidence="7" type="ORF">ABJI51_26275</name>
</gene>
<dbReference type="InterPro" id="IPR005158">
    <property type="entry name" value="BTAD"/>
</dbReference>
<evidence type="ECO:0000313" key="6">
    <source>
        <dbReference type="EMBL" id="MEQ0561474.1"/>
    </source>
</evidence>
<dbReference type="Gene3D" id="3.40.50.300">
    <property type="entry name" value="P-loop containing nucleotide triphosphate hydrolases"/>
    <property type="match status" value="1"/>
</dbReference>
<keyword evidence="4" id="KW-0175">Coiled coil</keyword>
<dbReference type="InterPro" id="IPR027417">
    <property type="entry name" value="P-loop_NTPase"/>
</dbReference>